<feature type="region of interest" description="Disordered" evidence="1">
    <location>
        <begin position="116"/>
        <end position="141"/>
    </location>
</feature>
<dbReference type="EMBL" id="NIVC01005091">
    <property type="protein sequence ID" value="PAA46045.1"/>
    <property type="molecule type" value="Genomic_DNA"/>
</dbReference>
<evidence type="ECO:0000313" key="3">
    <source>
        <dbReference type="EMBL" id="PAA48330.1"/>
    </source>
</evidence>
<dbReference type="EMBL" id="NIVC01001221">
    <property type="protein sequence ID" value="PAA70615.1"/>
    <property type="molecule type" value="Genomic_DNA"/>
</dbReference>
<evidence type="ECO:0000313" key="6">
    <source>
        <dbReference type="EMBL" id="PAA70615.1"/>
    </source>
</evidence>
<reference evidence="9 10" key="1">
    <citation type="submission" date="2017-06" db="EMBL/GenBank/DDBJ databases">
        <title>A platform for efficient transgenesis in Macrostomum lignano, a flatworm model organism for stem cell research.</title>
        <authorList>
            <person name="Berezikov E."/>
        </authorList>
    </citation>
    <scope>NUCLEOTIDE SEQUENCE [LARGE SCALE GENOMIC DNA]</scope>
    <source>
        <strain evidence="9">DV1</strain>
        <tissue evidence="9">Whole organism</tissue>
    </source>
</reference>
<gene>
    <name evidence="8" type="ORF">BOX15_Mlig007948g1</name>
    <name evidence="7" type="ORF">BOX15_Mlig028042g1</name>
    <name evidence="9" type="ORF">BOX15_Mlig028042g11</name>
    <name evidence="6" type="ORF">BOX15_Mlig028042g3</name>
    <name evidence="5" type="ORF">BOX15_Mlig028042g5</name>
    <name evidence="4" type="ORF">BOX15_Mlig028042g7</name>
    <name evidence="3" type="ORF">BOX15_Mlig028042g8</name>
    <name evidence="2" type="ORF">BOX15_Mlig028042g9</name>
</gene>
<dbReference type="EMBL" id="NIVC01002255">
    <property type="protein sequence ID" value="PAA59527.1"/>
    <property type="molecule type" value="Genomic_DNA"/>
</dbReference>
<feature type="compositionally biased region" description="Basic and acidic residues" evidence="1">
    <location>
        <begin position="454"/>
        <end position="463"/>
    </location>
</feature>
<feature type="compositionally biased region" description="Polar residues" evidence="1">
    <location>
        <begin position="306"/>
        <end position="323"/>
    </location>
</feature>
<evidence type="ECO:0000313" key="4">
    <source>
        <dbReference type="EMBL" id="PAA59527.1"/>
    </source>
</evidence>
<name>A0A267H4C6_9PLAT</name>
<feature type="region of interest" description="Disordered" evidence="1">
    <location>
        <begin position="283"/>
        <end position="343"/>
    </location>
</feature>
<dbReference type="EMBL" id="NIVC01001218">
    <property type="protein sequence ID" value="PAA70632.1"/>
    <property type="molecule type" value="Genomic_DNA"/>
</dbReference>
<evidence type="ECO:0000313" key="2">
    <source>
        <dbReference type="EMBL" id="PAA46045.1"/>
    </source>
</evidence>
<feature type="region of interest" description="Disordered" evidence="1">
    <location>
        <begin position="434"/>
        <end position="475"/>
    </location>
</feature>
<dbReference type="EMBL" id="NIVC01000052">
    <property type="protein sequence ID" value="PAA92389.1"/>
    <property type="molecule type" value="Genomic_DNA"/>
</dbReference>
<comment type="caution">
    <text evidence="9">The sequence shown here is derived from an EMBL/GenBank/DDBJ whole genome shotgun (WGS) entry which is preliminary data.</text>
</comment>
<feature type="compositionally biased region" description="Low complexity" evidence="1">
    <location>
        <begin position="117"/>
        <end position="133"/>
    </location>
</feature>
<sequence length="475" mass="52309">MVGNPSHQFLREEHAGKWTRQLQEKYRKIKSNSAQYKRLQMQAKSAPRPFSRVLKDLDTRKETYVLIRVFQDKPAQYSLSQDIPARIEMDLKEHCDNIVKVFRRDADEQEKLRRQQAEAAAQSQAQGEAAQSQTVGAAQSSEHGFEEIIKKGVRSMRSALSQLTKKAYQDKTGDSGSIPWGQIIFDSENASAEKKGPGFFEPHMLPPHKLNRNQCVKMFESIIQNEGKLVFRTHAESDHATNQSLGASSNGMETAEVHANEDELLDEFLEDELLEENSFAADLDEVSEESEQNQQGQNNEIVGPQVSESSSEASTIPKNSIQGQHAADVSANPSVPVSGNSNSGVASGSMLTLLKKVPAPSLGDPASSQACQQDLIQRAIQLAGLDFTANTFASQFLLQEAQPNAYLPERQAQGYAVGAAHQQNTAVPTITLVPGNQYNSAHPPAMSVQGQHGQSEKRGEKRKSPGSYDFYDSLQ</sequence>
<dbReference type="AlphaFoldDB" id="A0A267H4C6"/>
<evidence type="ECO:0000313" key="7">
    <source>
        <dbReference type="EMBL" id="PAA70632.1"/>
    </source>
</evidence>
<organism evidence="9 10">
    <name type="scientific">Macrostomum lignano</name>
    <dbReference type="NCBI Taxonomy" id="282301"/>
    <lineage>
        <taxon>Eukaryota</taxon>
        <taxon>Metazoa</taxon>
        <taxon>Spiralia</taxon>
        <taxon>Lophotrochozoa</taxon>
        <taxon>Platyhelminthes</taxon>
        <taxon>Rhabditophora</taxon>
        <taxon>Macrostomorpha</taxon>
        <taxon>Macrostomida</taxon>
        <taxon>Macrostomidae</taxon>
        <taxon>Macrostomum</taxon>
    </lineage>
</organism>
<proteinExistence type="predicted"/>
<evidence type="ECO:0000313" key="9">
    <source>
        <dbReference type="EMBL" id="PAA92389.1"/>
    </source>
</evidence>
<evidence type="ECO:0000313" key="8">
    <source>
        <dbReference type="EMBL" id="PAA75791.1"/>
    </source>
</evidence>
<dbReference type="EMBL" id="NIVC01004174">
    <property type="protein sequence ID" value="PAA48330.1"/>
    <property type="molecule type" value="Genomic_DNA"/>
</dbReference>
<keyword evidence="10" id="KW-1185">Reference proteome</keyword>
<evidence type="ECO:0000313" key="5">
    <source>
        <dbReference type="EMBL" id="PAA61970.1"/>
    </source>
</evidence>
<evidence type="ECO:0000256" key="1">
    <source>
        <dbReference type="SAM" id="MobiDB-lite"/>
    </source>
</evidence>
<dbReference type="EMBL" id="NIVC01000861">
    <property type="protein sequence ID" value="PAA75791.1"/>
    <property type="molecule type" value="Genomic_DNA"/>
</dbReference>
<dbReference type="EMBL" id="NIVC01001984">
    <property type="protein sequence ID" value="PAA61970.1"/>
    <property type="molecule type" value="Genomic_DNA"/>
</dbReference>
<protein>
    <submittedName>
        <fullName evidence="9">Uncharacterized protein</fullName>
    </submittedName>
</protein>
<dbReference type="Proteomes" id="UP000215902">
    <property type="component" value="Unassembled WGS sequence"/>
</dbReference>
<feature type="compositionally biased region" description="Low complexity" evidence="1">
    <location>
        <begin position="329"/>
        <end position="343"/>
    </location>
</feature>
<evidence type="ECO:0000313" key="10">
    <source>
        <dbReference type="Proteomes" id="UP000215902"/>
    </source>
</evidence>
<accession>A0A267H4C6</accession>